<proteinExistence type="predicted"/>
<organism evidence="2 3">
    <name type="scientific">Terrisporobacter muris</name>
    <dbReference type="NCBI Taxonomy" id="2963284"/>
    <lineage>
        <taxon>Bacteria</taxon>
        <taxon>Bacillati</taxon>
        <taxon>Bacillota</taxon>
        <taxon>Clostridia</taxon>
        <taxon>Peptostreptococcales</taxon>
        <taxon>Peptostreptococcaceae</taxon>
        <taxon>Terrisporobacter</taxon>
    </lineage>
</organism>
<dbReference type="PANTHER" id="PTHR11106:SF27">
    <property type="entry name" value="MACRO DOMAIN-CONTAINING PROTEIN"/>
    <property type="match status" value="1"/>
</dbReference>
<name>A0A9X2M9M2_9FIRM</name>
<evidence type="ECO:0000259" key="1">
    <source>
        <dbReference type="PROSITE" id="PS51154"/>
    </source>
</evidence>
<evidence type="ECO:0000313" key="2">
    <source>
        <dbReference type="EMBL" id="MCR1822560.1"/>
    </source>
</evidence>
<dbReference type="AlphaFoldDB" id="A0A9X2M9M2"/>
<dbReference type="InterPro" id="IPR002589">
    <property type="entry name" value="Macro_dom"/>
</dbReference>
<keyword evidence="3" id="KW-1185">Reference proteome</keyword>
<dbReference type="PROSITE" id="PS51154">
    <property type="entry name" value="MACRO"/>
    <property type="match status" value="1"/>
</dbReference>
<accession>A0A9X2M9M2</accession>
<dbReference type="SUPFAM" id="SSF52949">
    <property type="entry name" value="Macro domain-like"/>
    <property type="match status" value="1"/>
</dbReference>
<dbReference type="RefSeq" id="WP_074429712.1">
    <property type="nucleotide sequence ID" value="NZ_JANKBY010000063.1"/>
</dbReference>
<dbReference type="Gene3D" id="3.40.220.10">
    <property type="entry name" value="Leucine Aminopeptidase, subunit E, domain 1"/>
    <property type="match status" value="1"/>
</dbReference>
<dbReference type="CDD" id="cd02908">
    <property type="entry name" value="Macro_OAADPr_deacetylase"/>
    <property type="match status" value="1"/>
</dbReference>
<protein>
    <submittedName>
        <fullName evidence="2">Macro domain-containing protein</fullName>
    </submittedName>
</protein>
<dbReference type="SMART" id="SM00506">
    <property type="entry name" value="A1pp"/>
    <property type="match status" value="1"/>
</dbReference>
<comment type="caution">
    <text evidence="2">The sequence shown here is derived from an EMBL/GenBank/DDBJ whole genome shotgun (WGS) entry which is preliminary data.</text>
</comment>
<feature type="domain" description="Macro" evidence="1">
    <location>
        <begin position="1"/>
        <end position="168"/>
    </location>
</feature>
<dbReference type="InterPro" id="IPR043472">
    <property type="entry name" value="Macro_dom-like"/>
</dbReference>
<sequence length="334" mass="38258">MTFQILHNDITKMNTDAIVNAANSKLLMGGGVCGAIFRAAGEEELQKECEQIKQCPVGHAVITKGYNLKAKYIIHTVGPIYKDGNSNEAKFLKSAYEASLKLAKDYNLKSIAFPLISSGIYGYPKKEALNIAVSTIKEFLADNDMDIYLVVFDRKAVHLSEELYEGIEHYINDFYEDENYRLRDTYSLEIEEIYHDDCNFQEPIYETKDFNKRSLERILDNIDESFSQMLLRLIDEKGKTDVEVYKKANMDRKLFSKIRSNKDYNPKKSTALSLAIGLELSLDETKDLLAKAGYTLSPSHKFDLIVEYFIKNKNYDIFIINEALFSFEQPLLAT</sequence>
<dbReference type="EMBL" id="JANKBY010000063">
    <property type="protein sequence ID" value="MCR1822560.1"/>
    <property type="molecule type" value="Genomic_DNA"/>
</dbReference>
<dbReference type="Pfam" id="PF01661">
    <property type="entry name" value="Macro"/>
    <property type="match status" value="1"/>
</dbReference>
<gene>
    <name evidence="2" type="ORF">NSA58_07155</name>
</gene>
<reference evidence="2" key="1">
    <citation type="submission" date="2022-07" db="EMBL/GenBank/DDBJ databases">
        <title>Enhanced cultured diversity of the mouse gut microbiota enables custom-made synthetic communities.</title>
        <authorList>
            <person name="Afrizal A."/>
        </authorList>
    </citation>
    <scope>NUCLEOTIDE SEQUENCE</scope>
    <source>
        <strain evidence="2">DSM 29186</strain>
    </source>
</reference>
<dbReference type="PANTHER" id="PTHR11106">
    <property type="entry name" value="GANGLIOSIDE INDUCED DIFFERENTIATION ASSOCIATED PROTEIN 2-RELATED"/>
    <property type="match status" value="1"/>
</dbReference>
<evidence type="ECO:0000313" key="3">
    <source>
        <dbReference type="Proteomes" id="UP001140817"/>
    </source>
</evidence>
<dbReference type="Proteomes" id="UP001140817">
    <property type="component" value="Unassembled WGS sequence"/>
</dbReference>